<dbReference type="SUPFAM" id="SSF50249">
    <property type="entry name" value="Nucleic acid-binding proteins"/>
    <property type="match status" value="1"/>
</dbReference>
<dbReference type="PANTHER" id="PTHR10302:SF18">
    <property type="entry name" value="PROTEIN OSB1, MITOCHONDRIAL"/>
    <property type="match status" value="1"/>
</dbReference>
<dbReference type="Gene3D" id="2.40.50.140">
    <property type="entry name" value="Nucleic acid-binding proteins"/>
    <property type="match status" value="1"/>
</dbReference>
<dbReference type="EMBL" id="PJQY01000373">
    <property type="protein sequence ID" value="PQQ12015.1"/>
    <property type="molecule type" value="Genomic_DNA"/>
</dbReference>
<dbReference type="GO" id="GO:0003697">
    <property type="term" value="F:single-stranded DNA binding"/>
    <property type="evidence" value="ECO:0007669"/>
    <property type="project" value="InterPro"/>
</dbReference>
<dbReference type="GO" id="GO:0006264">
    <property type="term" value="P:mitochondrial DNA replication"/>
    <property type="evidence" value="ECO:0007669"/>
    <property type="project" value="TreeGrafter"/>
</dbReference>
<dbReference type="InterPro" id="IPR011344">
    <property type="entry name" value="ssDNA-bd"/>
</dbReference>
<sequence length="341" mass="39634">MKALRLLTQFSRPSPSPLFSQRLALLSSSSAANPRVSNSFSDGDREGSGVYRRALKFQRPTTITWRRREENLDNFGRFIGTVWHPWQENLGNSGRFIGTVWHPWQENLDNSASFVGTVWDPWQENLDNSASFIGTVIHPLRVVNNNDRGLFGVHTVLCVKNSPQSDSTFRILLKMWDEMAELSFKHLKPNDFIYVAGRLGSYTKADQNGNSGLYHELVVQELNYVAEHGQGPSFKTFGNHNLMEMCYRLDYLGGAVLERYKDRLHLWQVFFANPYEWWDNREDKLNPRQPDFKHKDTGEALWLSPGDPPWIKRQLELLDTRMAEQGHSQKRLRVSKWEYDE</sequence>
<dbReference type="AlphaFoldDB" id="A0A314YUT5"/>
<evidence type="ECO:0000313" key="3">
    <source>
        <dbReference type="EMBL" id="PQQ12015.1"/>
    </source>
</evidence>
<keyword evidence="1 2" id="KW-0238">DNA-binding</keyword>
<gene>
    <name evidence="3" type="ORF">Pyn_39178</name>
</gene>
<proteinExistence type="predicted"/>
<name>A0A314YUT5_PRUYE</name>
<dbReference type="PROSITE" id="PS50935">
    <property type="entry name" value="SSB"/>
    <property type="match status" value="1"/>
</dbReference>
<dbReference type="InterPro" id="IPR012340">
    <property type="entry name" value="NA-bd_OB-fold"/>
</dbReference>
<comment type="caution">
    <text evidence="3">The sequence shown here is derived from an EMBL/GenBank/DDBJ whole genome shotgun (WGS) entry which is preliminary data.</text>
</comment>
<dbReference type="PANTHER" id="PTHR10302">
    <property type="entry name" value="SINGLE-STRANDED DNA-BINDING PROTEIN"/>
    <property type="match status" value="1"/>
</dbReference>
<keyword evidence="4" id="KW-1185">Reference proteome</keyword>
<dbReference type="STRING" id="2094558.A0A314YUT5"/>
<dbReference type="InterPro" id="IPR000424">
    <property type="entry name" value="Primosome_PriB/ssb"/>
</dbReference>
<reference evidence="3 4" key="1">
    <citation type="submission" date="2018-02" db="EMBL/GenBank/DDBJ databases">
        <title>Draft genome of wild Prunus yedoensis var. nudiflora.</title>
        <authorList>
            <person name="Baek S."/>
            <person name="Kim J.-H."/>
            <person name="Choi K."/>
            <person name="Kim G.-B."/>
            <person name="Cho A."/>
            <person name="Jang H."/>
            <person name="Shin C.-H."/>
            <person name="Yu H.-J."/>
            <person name="Mun J.-H."/>
        </authorList>
    </citation>
    <scope>NUCLEOTIDE SEQUENCE [LARGE SCALE GENOMIC DNA]</scope>
    <source>
        <strain evidence="4">cv. Jeju island</strain>
        <tissue evidence="3">Leaf</tissue>
    </source>
</reference>
<evidence type="ECO:0000256" key="2">
    <source>
        <dbReference type="PROSITE-ProRule" id="PRU00252"/>
    </source>
</evidence>
<protein>
    <submittedName>
        <fullName evidence="3">Protein OSB1 mitochondrial-like isoform X1</fullName>
    </submittedName>
</protein>
<evidence type="ECO:0000313" key="4">
    <source>
        <dbReference type="Proteomes" id="UP000250321"/>
    </source>
</evidence>
<dbReference type="Proteomes" id="UP000250321">
    <property type="component" value="Unassembled WGS sequence"/>
</dbReference>
<evidence type="ECO:0000256" key="1">
    <source>
        <dbReference type="ARBA" id="ARBA00023125"/>
    </source>
</evidence>
<organism evidence="3 4">
    <name type="scientific">Prunus yedoensis var. nudiflora</name>
    <dbReference type="NCBI Taxonomy" id="2094558"/>
    <lineage>
        <taxon>Eukaryota</taxon>
        <taxon>Viridiplantae</taxon>
        <taxon>Streptophyta</taxon>
        <taxon>Embryophyta</taxon>
        <taxon>Tracheophyta</taxon>
        <taxon>Spermatophyta</taxon>
        <taxon>Magnoliopsida</taxon>
        <taxon>eudicotyledons</taxon>
        <taxon>Gunneridae</taxon>
        <taxon>Pentapetalae</taxon>
        <taxon>rosids</taxon>
        <taxon>fabids</taxon>
        <taxon>Rosales</taxon>
        <taxon>Rosaceae</taxon>
        <taxon>Amygdaloideae</taxon>
        <taxon>Amygdaleae</taxon>
        <taxon>Prunus</taxon>
    </lineage>
</organism>
<accession>A0A314YUT5</accession>
<dbReference type="GO" id="GO:0042645">
    <property type="term" value="C:mitochondrial nucleoid"/>
    <property type="evidence" value="ECO:0007669"/>
    <property type="project" value="TreeGrafter"/>
</dbReference>
<dbReference type="OrthoDB" id="1078367at2759"/>